<feature type="domain" description="Type II secretion system protein GspF" evidence="9">
    <location>
        <begin position="68"/>
        <end position="191"/>
    </location>
</feature>
<dbReference type="InterPro" id="IPR042094">
    <property type="entry name" value="T2SS_GspF_sf"/>
</dbReference>
<evidence type="ECO:0000256" key="1">
    <source>
        <dbReference type="ARBA" id="ARBA00004429"/>
    </source>
</evidence>
<organism evidence="10 11">
    <name type="scientific">Candidatus Kerfeldbacteria bacterium CG08_land_8_20_14_0_20_40_16</name>
    <dbReference type="NCBI Taxonomy" id="2014244"/>
    <lineage>
        <taxon>Bacteria</taxon>
        <taxon>Candidatus Kerfeldiibacteriota</taxon>
    </lineage>
</organism>
<name>A0A2H0YVV2_9BACT</name>
<keyword evidence="5 8" id="KW-0812">Transmembrane</keyword>
<keyword evidence="4" id="KW-0997">Cell inner membrane</keyword>
<comment type="similarity">
    <text evidence="2">Belongs to the GSP F family.</text>
</comment>
<dbReference type="InterPro" id="IPR003004">
    <property type="entry name" value="GspF/PilC"/>
</dbReference>
<dbReference type="FunFam" id="1.20.81.30:FF:000001">
    <property type="entry name" value="Type II secretion system protein F"/>
    <property type="match status" value="2"/>
</dbReference>
<feature type="transmembrane region" description="Helical" evidence="8">
    <location>
        <begin position="375"/>
        <end position="396"/>
    </location>
</feature>
<comment type="caution">
    <text evidence="10">The sequence shown here is derived from an EMBL/GenBank/DDBJ whole genome shotgun (WGS) entry which is preliminary data.</text>
</comment>
<feature type="transmembrane region" description="Helical" evidence="8">
    <location>
        <begin position="210"/>
        <end position="236"/>
    </location>
</feature>
<dbReference type="PANTHER" id="PTHR30012:SF0">
    <property type="entry name" value="TYPE II SECRETION SYSTEM PROTEIN F-RELATED"/>
    <property type="match status" value="1"/>
</dbReference>
<dbReference type="EMBL" id="PEXU01000032">
    <property type="protein sequence ID" value="PIS42610.1"/>
    <property type="molecule type" value="Genomic_DNA"/>
</dbReference>
<comment type="subcellular location">
    <subcellularLocation>
        <location evidence="1">Cell inner membrane</location>
        <topology evidence="1">Multi-pass membrane protein</topology>
    </subcellularLocation>
</comment>
<dbReference type="Pfam" id="PF00482">
    <property type="entry name" value="T2SSF"/>
    <property type="match status" value="2"/>
</dbReference>
<dbReference type="PRINTS" id="PR00812">
    <property type="entry name" value="BCTERIALGSPF"/>
</dbReference>
<dbReference type="Proteomes" id="UP000231542">
    <property type="component" value="Unassembled WGS sequence"/>
</dbReference>
<evidence type="ECO:0000256" key="3">
    <source>
        <dbReference type="ARBA" id="ARBA00022475"/>
    </source>
</evidence>
<gene>
    <name evidence="10" type="ORF">COT24_02695</name>
</gene>
<accession>A0A2H0YVV2</accession>
<dbReference type="PANTHER" id="PTHR30012">
    <property type="entry name" value="GENERAL SECRETION PATHWAY PROTEIN"/>
    <property type="match status" value="1"/>
</dbReference>
<protein>
    <recommendedName>
        <fullName evidence="9">Type II secretion system protein GspF domain-containing protein</fullName>
    </recommendedName>
</protein>
<dbReference type="GO" id="GO:0005886">
    <property type="term" value="C:plasma membrane"/>
    <property type="evidence" value="ECO:0007669"/>
    <property type="project" value="UniProtKB-SubCell"/>
</dbReference>
<dbReference type="AlphaFoldDB" id="A0A2H0YVV2"/>
<evidence type="ECO:0000256" key="2">
    <source>
        <dbReference type="ARBA" id="ARBA00005745"/>
    </source>
</evidence>
<evidence type="ECO:0000256" key="7">
    <source>
        <dbReference type="ARBA" id="ARBA00023136"/>
    </source>
</evidence>
<reference evidence="10 11" key="1">
    <citation type="submission" date="2017-09" db="EMBL/GenBank/DDBJ databases">
        <title>Depth-based differentiation of microbial function through sediment-hosted aquifers and enrichment of novel symbionts in the deep terrestrial subsurface.</title>
        <authorList>
            <person name="Probst A.J."/>
            <person name="Ladd B."/>
            <person name="Jarett J.K."/>
            <person name="Geller-Mcgrath D.E."/>
            <person name="Sieber C.M."/>
            <person name="Emerson J.B."/>
            <person name="Anantharaman K."/>
            <person name="Thomas B.C."/>
            <person name="Malmstrom R."/>
            <person name="Stieglmeier M."/>
            <person name="Klingl A."/>
            <person name="Woyke T."/>
            <person name="Ryan C.M."/>
            <person name="Banfield J.F."/>
        </authorList>
    </citation>
    <scope>NUCLEOTIDE SEQUENCE [LARGE SCALE GENOMIC DNA]</scope>
    <source>
        <strain evidence="10">CG08_land_8_20_14_0_20_40_16</strain>
    </source>
</reference>
<dbReference type="Gene3D" id="1.20.81.30">
    <property type="entry name" value="Type II secretion system (T2SS), domain F"/>
    <property type="match status" value="2"/>
</dbReference>
<evidence type="ECO:0000259" key="9">
    <source>
        <dbReference type="Pfam" id="PF00482"/>
    </source>
</evidence>
<dbReference type="InterPro" id="IPR018076">
    <property type="entry name" value="T2SS_GspF_dom"/>
</dbReference>
<evidence type="ECO:0000256" key="5">
    <source>
        <dbReference type="ARBA" id="ARBA00022692"/>
    </source>
</evidence>
<feature type="domain" description="Type II secretion system protein GspF" evidence="9">
    <location>
        <begin position="271"/>
        <end position="394"/>
    </location>
</feature>
<proteinExistence type="inferred from homology"/>
<keyword evidence="3" id="KW-1003">Cell membrane</keyword>
<feature type="transmembrane region" description="Helical" evidence="8">
    <location>
        <begin position="168"/>
        <end position="190"/>
    </location>
</feature>
<evidence type="ECO:0000313" key="10">
    <source>
        <dbReference type="EMBL" id="PIS42610.1"/>
    </source>
</evidence>
<keyword evidence="6 8" id="KW-1133">Transmembrane helix</keyword>
<evidence type="ECO:0000313" key="11">
    <source>
        <dbReference type="Proteomes" id="UP000231542"/>
    </source>
</evidence>
<evidence type="ECO:0000256" key="4">
    <source>
        <dbReference type="ARBA" id="ARBA00022519"/>
    </source>
</evidence>
<sequence length="402" mass="45669">MTLFKYTALDSKNSFVKGKIEAKSEKKAIAELEKEGFLIVNINQEKTSRFAKFNNIFKNVTRLDIIFFTRHLYTMMESGIALDQAVKITSEQVTNLKFKEILLDIYQRLQKGQSFYNALSHYDKYFSSFYINLIRVGEMSGKLDEVLSYLLDQLESDYDLKVKARGAMIYPSIIVSALFIMVIFMMVFVVPKISSILKEYDVELPLATRILIGISDFLLNFGLLLIPVIIILVIIFRKLKKTPKGKWRWDSLLLKIPQLNQIIIKFNLARFARSLNALLMSGVSIDVALKLSAEVSSNSHYQKSLKSGVRFIEKGIPLAEVLKGYPTLYPAITLRMIEVGEKSGKLTQMLKKLADFYEKSVAATMTNLASVIEPFLLLFVGLAVAFVAVSVLTPIWKFTETI</sequence>
<evidence type="ECO:0000256" key="8">
    <source>
        <dbReference type="SAM" id="Phobius"/>
    </source>
</evidence>
<keyword evidence="7 8" id="KW-0472">Membrane</keyword>
<evidence type="ECO:0000256" key="6">
    <source>
        <dbReference type="ARBA" id="ARBA00022989"/>
    </source>
</evidence>